<feature type="compositionally biased region" description="Polar residues" evidence="1">
    <location>
        <begin position="307"/>
        <end position="326"/>
    </location>
</feature>
<feature type="region of interest" description="Disordered" evidence="1">
    <location>
        <begin position="3635"/>
        <end position="3663"/>
    </location>
</feature>
<feature type="compositionally biased region" description="Polar residues" evidence="1">
    <location>
        <begin position="4259"/>
        <end position="4279"/>
    </location>
</feature>
<evidence type="ECO:0000256" key="1">
    <source>
        <dbReference type="SAM" id="MobiDB-lite"/>
    </source>
</evidence>
<feature type="region of interest" description="Disordered" evidence="1">
    <location>
        <begin position="2135"/>
        <end position="2174"/>
    </location>
</feature>
<sequence>MFRWVKRHFLSKKGGPCLDASDESDTKVEEAKEVWDLCGNDNSQWKRSCEEHVGDGLWNKRNEELGSDSQRKKSSKELGGDDIKWTRSEEEKGDIDTGEVEESGKSRSENDRTKLVHLNILSSESKERETEHPLPTITSSSSSSTLTPCYIPHNVLQPSSLYGKDSRKGRNEGQIVGSMLCPSAQRWCSRRSSSKDLQCSYSSGVSISDTDQDVSNPFQSQVPLGKPDKPSGDVDDGTLSDPRHDVDVLASTTMTSVVFNDLLLDPSTKTQQQDGSTGNLLLIPQSVANSKGNNWKKKCNVSIVPEGNNNNNGSIEKHSNTNSALFTSDKGSEKDSQDIFSHTTCILDVSIENEFQDKLSLKKTNPHPLHSDLLEQVVLSEQLSKHTDKNLCPLSDINSEYINNSEQAVDKGIPDTLLSSNWSPITGYQNDLEPDVQENSREIKGDCSTLQPTICLTNKAEKNADINITCSPLQPATYIVDEAETFCDTCLGNAGKEPAEEDGTLSKIVQGAGQTALEKQCVDYTSKAQAEDGVVRYKTKENELDQRQREQNVLTGEEMKKTVKENVSLVQLKEDVTAQEYIQKDISEVMIKEVISQEEVKEHISQEWIKENKSQKQIKQDIATKACKEKLSQEQIKGNILQEQVMEDVSQVNRVGVSNEPKEIKLEEEKRQDTVNQERVENNHRGELASASLVISPKLEWEEEPRGKEKDSASPDGKMKNESPWNENDKSDSDVGGSISGTNNSESDQLNQKPDNCSAVSGLAEGKATASAYPSTTTLHCCYPPAYLPPACLYDQPGKLCSVLGEHFIMTEVDAMPLLVSMKLETTLMGPFGVAFVWVNGKPVSLDQFPEGTNVHFDAIFLSNNTAKYVTVVIWLGSKPIYTTEPYYNSYVIVDELEDLNVQFISFSKGTGVVKGVISGVTRFFTFPKSVIFINGREMVDAKEIARFADPEYGQLYGNVRIFVTAGAVGDTTHEFVCTCLWSGVKPQKNCFVSDRDYRFLLYKKSGTYSVGKEQFTMHCDAQTELLVDKDGYKLEYESEYGKIIFPLSTESLFHGNKQAAVATGSVGGQVTAHIRWRISKKKKEVWSVVMIQLPESLVATHVATPANCCFHKIALSSVKVFPGHLCSTTTTPSKPCVIDDPVIERETDQYNVPMQSVKEGNPEHHSAIQTDSTHSMEVSEQGWKKQNPDFTFMESREASSGSHQNNSPDDGENMDNTVLSVDQTDMSSPSLDSSQDTTTARRKRKRTRGRKKNAKKTRQFYRNWSGRLFWDSSDSFFKIATIINNSVVHLTMGDRVIYVNNGKTCEAEMCDIDIPVHFDAHLMKEIMHCIFVAVWKGDKPHMTYNVSNTCRHYYDVPGIYQGPCSGDLLEFEVSLAGERKTIRTEYCNMCFFTKDGEHCASIPLFSRVSLHLMEDFSCLTHPWRTRLVIIEGQKSEVAKVNQDVPKLEDEARRVETGQLDVSDDGSVSFTTSGKASNFCSSVKSLKSRYYKNCYGTLYWNNDVELFYISSTIDSILLDLKVGNNAVYIESGRLILLNKNSEPEPVQFDVCAVTNTSVRIVVIWKGIKPRMSYSRAKTNIYYYDVPGVYQGLKDDLLEFDITLDNGEKKTVRTTCSRMVYTEKGRICSTIPTGSPVCLHLKESFGVDGDMEWDALLVVVGSINTSLPATVTHQAASAGVPVSKKTPRLYRNCLGLLRWQSGLNIYRIDTLSGGAPLSIHLDQKTWIIKNNVAVELKEGTENLTVKFDIYIQDNPSNIYHPCVLWVGEKPKEARKNHLMYYFDIPGIFRGFEGKLMNFDVCIKGEDFSIKTSPSKHIYTPEGHLMESIPECAHVLLHLQQNTTMTIDASWGVRVIVVQPIPTEDKDEMEGTTLQKVYLVLQGKTEMAGGKYTFRYQYDGIENTILMPLDIAMDSPPLLPPALPSSSSSSSSSQVRDFNLIVHCGHNNTMPVCGWFEKRSRPLYAEHFQTLIDFDFRKKLLTLCSLSGKQTHFEMATQYLVKGKTRHLVEESLSNSPFIHAVIEEVELHNIGGLVINKRVIFLTSNSRLCQAALLFLCLSHVDNENEFLSSHPDTHNSSIQLDNRDHNEAILAIERKSVSNIEKNLAAPVDAAEETPAAKKQNQIGSVSMPELSESVYTDGRNVSHTDSEDSGELGMTGQENRSGLGMKKFIGDPSQPTDRKWLCREALTLLLTSGSSLKELTRKHSDLYAVLVGQFRDTYEGVSLFHCEHISQTIVLPLGIPQYDWRKPNEGKKEKEEWNTYFLLARIDLIGSKITYQPYFLWPKGGKCTPYIITAQQPFLVDTKNQVLGIKDETSGSSANYIYSYDVAFSLRNRKSMRKFLDSLTTSFYAVVEDDSPINIKGNLIQGQIILLTSSYNIALACISTLVGNYTKFLHQKINSPTQREKVTSLQQQEKSDIPSQQKKRVTSLDQEENTDIPTQQKELETCLIQNIETQTLIQEHEIIAKQVQAKENPVSCATVIRKDNPDNCGTVVPIKDSGSKENQEWLCKETLRQCRASQSMEGLTSKHSAAFPVLLGQLENGGGSWLFHCDQLPHPLSIPPDVSHNSWRQSRRNGKTCLLTKREYENGQNIYQPFFLWPGEKCDPYIIKAQCPPVIDTMFQVMTLQDEASGRLKYGIYNYDVACTRKGKTCLNEFFSHIKITKTPFYVVVEDMLPLNIHTYRIEAEILFLTSSYTVALGCISALVGNNTDLSQIVRNISTPQEEEKLTLVHQGEKDVPSLQQKDPPTVNTEKGIMSLKQVEKVHQQEEIQTHDKESTITQQEKPVTHAFDEVTPNHVLEEAVTPSHICKQTITTSHVCKEGITPIHIHEDKVTVSDVCKETIRPSHMFEERVITPDYMYQVIMTYKNSQREVDGCPRGQTFYVVASQFSDVASQFTSEFATKYDHCYGFLKPYSDEFSLIECISGKRRVLCCWSHIFFNSKNLSFNSFFQSSQKVLLSVIILPLLKPMPLSNGIVIDAMGVLAWYGNSIKLVMVHECDIHQAVLMPVSSEQLTPKMKEQRENNQMTVETRRTDYFMLCQAGSTFSGFQQQVLLASGLKRMSVCIKFFVDDWVICADMQDELVRCKISDIYISGKPCICMEDLLVIRNDLQLIVIIHTPAIKLYGKTATMKALIGFTDSEDLLPCIHICSEHRDGILLHDTPAESTTGNRNMYRDELAVVRETFSYIQIVWEQTDARHDYLRRTLLGIMKPSLLIPEMMKTRDHTECNGVVTSGSEESGQVKILLRCQDPVQNISAHLSLLFGLPANKNLKTIVGQSVTVVLGSFTPEGGDQTWRVVFGWIHSDLVSYWVTQMIDNEGASVYHKQCCPKALLIQHFERVYNKAKFRIITGVKVYEGGEDDIFSCTDGIESMMISCKKDSVLDHGVKKTKAWSILVNTSLNEEVPISRGMDGWNSCKNVNMVDNGDKDEDFKNIKVDELPTHDQQGRTKQGIGAWRGTTQNLKVQVCKTHGCRIVDGIFTSVSKVSSPCRTSFLETSSPPENQQPEAVDPQLQPLSTQTWSCINSSHIDHVGEDQLVVRDSNKTVLIKRSVLYSGTSKVGDRPLNDMLTVGCQEEVRVRGLVLPVTSPITNINNDLNITHMAAVAWLIPEASKGTKSNVNDDEACMVDGIVIEKSKKYTDNSPNDSTPVVLQTDDNDDESEEDTNEVYMGNSCGVHGLDGNGSGGGGGLGSNLDSIVGGISAPVCTLSPYSGISRDIESLSNEYAILNYQYTYRTGRNSEIHATNDEFCSVNTLKAKEMIGKQINDKGTTSGDAVINKESDNATYAKNDSKVEETLLSESKSNLDCSANISGDKKKVAFVLKPELDNDFGIGKSGVGVCGKDGGSVSSKQESANGGVTVNKEPLLGVKTRQTLEKNLVQSENEERVHVPNILDCYKENRARYAKYISEMNVTVVIESLRKNYEQLVLAKKQVLYVVSGTGPKCIIPCFLKTWDNTYGILRSNVGYTMFKRQHIYESSSQTMAKLSLKYLDALILMLEEPKTVLGYTVNSIGLLVGVSNNRIMITDPLGFLTRTLNVYTEDWMLECSVLQIHKSRNFSLIKLCDQSPFMDEEELELKTQLTLRKMNIKVPLQIENRKCSCVIIERDFLVLKSSGMMVLALKKDFYKGDEIPHPMYWRGCQMKQLNAVSVFSVMLTQPVTIENCKISHFAVLLYLGMRPAAADTILAKWKESKVDKNMRLHVEGRESLKIINLQFRFDSSVPSSTEMKVSDLGSCKLMVGKSSQATIVTNTFSASKGVNYNTTSTGDARTTGCSNTPSVSQAKNAAPKPQVQNIEITVKVPHPRNIENFVCRCVLVKRKLAILMAKEMVILALQKDFYRDNKKISPCCPLEELLENMPGTGVSVVAALIAKPVMVEKHKITHLALVAYIGKKPTTTDEIIDKWKEKNRMVRCISVNVESICGRPPKVIIFTLSLEGHDIPSSKPAGVSVRQQQPKVPVQIAEKQIQYKMVSKSLQTCGKAAEKSQLPTAIYVNVMTYNWGKMLDTNCAKILQLKKTCGFLEVMHEKLVGGKAVIHFNQETLYINKERPNMNYSVNFILSEYKDKYIGCLARSCISKGENTGTLIMGVKTHFIAKLVWYGDRPSTEELKIKETTTTAAAAATTTTVATAQPVTVTPSPVHKPKGDARPGKSAVGTIQYTTKRSSPAPNKSGEKKAAVYPLSTKHERNARKPAQASLGGRGSLRMGQVEEVHSRMGRLRLDDGVLLYFSRERCFLYGLCLNKVELDHVLSIGIKAEYELSEMSRVQDIKGVWVGESAPLDPHHLSATLENWCCTHNVPVATKAMLLKEAGWLSPDLQPLADTSQDKEVIDLC</sequence>
<feature type="compositionally biased region" description="Basic residues" evidence="1">
    <location>
        <begin position="1241"/>
        <end position="1257"/>
    </location>
</feature>
<feature type="compositionally biased region" description="Polar residues" evidence="1">
    <location>
        <begin position="196"/>
        <end position="222"/>
    </location>
</feature>
<feature type="compositionally biased region" description="Basic and acidic residues" evidence="1">
    <location>
        <begin position="704"/>
        <end position="733"/>
    </location>
</feature>
<feature type="compositionally biased region" description="Basic and acidic residues" evidence="1">
    <location>
        <begin position="660"/>
        <end position="687"/>
    </location>
</feature>
<protein>
    <submittedName>
        <fullName evidence="2">Uncharacterized protein</fullName>
    </submittedName>
</protein>
<feature type="region of interest" description="Disordered" evidence="1">
    <location>
        <begin position="2404"/>
        <end position="2435"/>
    </location>
</feature>
<feature type="compositionally biased region" description="Basic and acidic residues" evidence="1">
    <location>
        <begin position="52"/>
        <end position="90"/>
    </location>
</feature>
<comment type="caution">
    <text evidence="2">The sequence shown here is derived from an EMBL/GenBank/DDBJ whole genome shotgun (WGS) entry which is preliminary data.</text>
</comment>
<evidence type="ECO:0000313" key="2">
    <source>
        <dbReference type="EMBL" id="KAK4315313.1"/>
    </source>
</evidence>
<reference evidence="2" key="1">
    <citation type="submission" date="2023-11" db="EMBL/GenBank/DDBJ databases">
        <title>Genome assemblies of two species of porcelain crab, Petrolisthes cinctipes and Petrolisthes manimaculis (Anomura: Porcellanidae).</title>
        <authorList>
            <person name="Angst P."/>
        </authorList>
    </citation>
    <scope>NUCLEOTIDE SEQUENCE</scope>
    <source>
        <strain evidence="2">PB745_02</strain>
        <tissue evidence="2">Gill</tissue>
    </source>
</reference>
<feature type="compositionally biased region" description="Low complexity" evidence="1">
    <location>
        <begin position="133"/>
        <end position="146"/>
    </location>
</feature>
<name>A0AAE1PVM5_9EUCA</name>
<feature type="region of interest" description="Disordered" evidence="1">
    <location>
        <begin position="307"/>
        <end position="336"/>
    </location>
</feature>
<feature type="region of interest" description="Disordered" evidence="1">
    <location>
        <begin position="3488"/>
        <end position="3510"/>
    </location>
</feature>
<feature type="compositionally biased region" description="Polar residues" evidence="1">
    <location>
        <begin position="1168"/>
        <end position="1179"/>
    </location>
</feature>
<feature type="compositionally biased region" description="Basic and acidic residues" evidence="1">
    <location>
        <begin position="102"/>
        <end position="114"/>
    </location>
</feature>
<evidence type="ECO:0000313" key="3">
    <source>
        <dbReference type="Proteomes" id="UP001292094"/>
    </source>
</evidence>
<feature type="compositionally biased region" description="Polar residues" evidence="1">
    <location>
        <begin position="740"/>
        <end position="758"/>
    </location>
</feature>
<feature type="region of interest" description="Disordered" evidence="1">
    <location>
        <begin position="1155"/>
        <end position="1184"/>
    </location>
</feature>
<feature type="region of interest" description="Disordered" evidence="1">
    <location>
        <begin position="4259"/>
        <end position="4283"/>
    </location>
</feature>
<feature type="region of interest" description="Disordered" evidence="1">
    <location>
        <begin position="1197"/>
        <end position="1257"/>
    </location>
</feature>
<feature type="compositionally biased region" description="Polar residues" evidence="1">
    <location>
        <begin position="3488"/>
        <end position="3503"/>
    </location>
</feature>
<accession>A0AAE1PVM5</accession>
<feature type="region of interest" description="Disordered" evidence="1">
    <location>
        <begin position="196"/>
        <end position="242"/>
    </location>
</feature>
<feature type="compositionally biased region" description="Polar residues" evidence="1">
    <location>
        <begin position="3638"/>
        <end position="3648"/>
    </location>
</feature>
<feature type="compositionally biased region" description="Polar residues" evidence="1">
    <location>
        <begin position="4649"/>
        <end position="4662"/>
    </location>
</feature>
<feature type="region of interest" description="Disordered" evidence="1">
    <location>
        <begin position="4629"/>
        <end position="4669"/>
    </location>
</feature>
<feature type="region of interest" description="Disordered" evidence="1">
    <location>
        <begin position="652"/>
        <end position="758"/>
    </location>
</feature>
<feature type="compositionally biased region" description="Polar residues" evidence="1">
    <location>
        <begin position="1199"/>
        <end position="1237"/>
    </location>
</feature>
<dbReference type="Proteomes" id="UP001292094">
    <property type="component" value="Unassembled WGS sequence"/>
</dbReference>
<keyword evidence="3" id="KW-1185">Reference proteome</keyword>
<feature type="compositionally biased region" description="Acidic residues" evidence="1">
    <location>
        <begin position="91"/>
        <end position="101"/>
    </location>
</feature>
<feature type="compositionally biased region" description="Acidic residues" evidence="1">
    <location>
        <begin position="3652"/>
        <end position="3663"/>
    </location>
</feature>
<proteinExistence type="predicted"/>
<feature type="compositionally biased region" description="Polar residues" evidence="1">
    <location>
        <begin position="2404"/>
        <end position="2421"/>
    </location>
</feature>
<gene>
    <name evidence="2" type="ORF">Pmani_013484</name>
</gene>
<feature type="region of interest" description="Disordered" evidence="1">
    <location>
        <begin position="52"/>
        <end position="146"/>
    </location>
</feature>
<dbReference type="EMBL" id="JAWZYT010001119">
    <property type="protein sequence ID" value="KAK4315313.1"/>
    <property type="molecule type" value="Genomic_DNA"/>
</dbReference>
<organism evidence="2 3">
    <name type="scientific">Petrolisthes manimaculis</name>
    <dbReference type="NCBI Taxonomy" id="1843537"/>
    <lineage>
        <taxon>Eukaryota</taxon>
        <taxon>Metazoa</taxon>
        <taxon>Ecdysozoa</taxon>
        <taxon>Arthropoda</taxon>
        <taxon>Crustacea</taxon>
        <taxon>Multicrustacea</taxon>
        <taxon>Malacostraca</taxon>
        <taxon>Eumalacostraca</taxon>
        <taxon>Eucarida</taxon>
        <taxon>Decapoda</taxon>
        <taxon>Pleocyemata</taxon>
        <taxon>Anomura</taxon>
        <taxon>Galatheoidea</taxon>
        <taxon>Porcellanidae</taxon>
        <taxon>Petrolisthes</taxon>
    </lineage>
</organism>